<dbReference type="RefSeq" id="WP_146454170.1">
    <property type="nucleotide sequence ID" value="NZ_SJPW01000001.1"/>
</dbReference>
<dbReference type="Gene3D" id="3.30.780.10">
    <property type="entry name" value="SUI1-like domain"/>
    <property type="match status" value="1"/>
</dbReference>
<dbReference type="PANTHER" id="PTHR12789">
    <property type="entry name" value="DENSITY-REGULATED PROTEIN HOMOLOG"/>
    <property type="match status" value="1"/>
</dbReference>
<dbReference type="GO" id="GO:0003729">
    <property type="term" value="F:mRNA binding"/>
    <property type="evidence" value="ECO:0007669"/>
    <property type="project" value="TreeGrafter"/>
</dbReference>
<dbReference type="PROSITE" id="PS50296">
    <property type="entry name" value="SUI1"/>
    <property type="match status" value="1"/>
</dbReference>
<evidence type="ECO:0000313" key="5">
    <source>
        <dbReference type="EMBL" id="TWU60401.1"/>
    </source>
</evidence>
<comment type="similarity">
    <text evidence="1">Belongs to the SUI1 family.</text>
</comment>
<dbReference type="GO" id="GO:0001731">
    <property type="term" value="P:formation of translation preinitiation complex"/>
    <property type="evidence" value="ECO:0007669"/>
    <property type="project" value="TreeGrafter"/>
</dbReference>
<protein>
    <submittedName>
        <fullName evidence="5">Translation initiation factor Sui1</fullName>
    </submittedName>
</protein>
<evidence type="ECO:0000259" key="4">
    <source>
        <dbReference type="PROSITE" id="PS50296"/>
    </source>
</evidence>
<accession>A0A5C6FFV2</accession>
<dbReference type="PIRSF" id="PIRSF037511">
    <property type="entry name" value="Transl_init_SUI1_pro"/>
    <property type="match status" value="1"/>
</dbReference>
<keyword evidence="2" id="KW-0810">Translation regulation</keyword>
<dbReference type="InterPro" id="IPR036877">
    <property type="entry name" value="SUI1_dom_sf"/>
</dbReference>
<keyword evidence="3" id="KW-0648">Protein biosynthesis</keyword>
<dbReference type="GO" id="GO:0002188">
    <property type="term" value="P:translation reinitiation"/>
    <property type="evidence" value="ECO:0007669"/>
    <property type="project" value="TreeGrafter"/>
</dbReference>
<dbReference type="EMBL" id="SJPW01000001">
    <property type="protein sequence ID" value="TWU60401.1"/>
    <property type="molecule type" value="Genomic_DNA"/>
</dbReference>
<dbReference type="InterPro" id="IPR005872">
    <property type="entry name" value="SUI1_arc_bac"/>
</dbReference>
<dbReference type="GO" id="GO:0003743">
    <property type="term" value="F:translation initiation factor activity"/>
    <property type="evidence" value="ECO:0007669"/>
    <property type="project" value="UniProtKB-KW"/>
</dbReference>
<reference evidence="5 6" key="1">
    <citation type="submission" date="2019-02" db="EMBL/GenBank/DDBJ databases">
        <title>Deep-cultivation of Planctomycetes and their phenomic and genomic characterization uncovers novel biology.</title>
        <authorList>
            <person name="Wiegand S."/>
            <person name="Jogler M."/>
            <person name="Boedeker C."/>
            <person name="Pinto D."/>
            <person name="Vollmers J."/>
            <person name="Rivas-Marin E."/>
            <person name="Kohn T."/>
            <person name="Peeters S.H."/>
            <person name="Heuer A."/>
            <person name="Rast P."/>
            <person name="Oberbeckmann S."/>
            <person name="Bunk B."/>
            <person name="Jeske O."/>
            <person name="Meyerdierks A."/>
            <person name="Storesund J.E."/>
            <person name="Kallscheuer N."/>
            <person name="Luecker S."/>
            <person name="Lage O.M."/>
            <person name="Pohl T."/>
            <person name="Merkel B.J."/>
            <person name="Hornburger P."/>
            <person name="Mueller R.-W."/>
            <person name="Bruemmer F."/>
            <person name="Labrenz M."/>
            <person name="Spormann A.M."/>
            <person name="Op Den Camp H."/>
            <person name="Overmann J."/>
            <person name="Amann R."/>
            <person name="Jetten M.S.M."/>
            <person name="Mascher T."/>
            <person name="Medema M.H."/>
            <person name="Devos D.P."/>
            <person name="Kaster A.-K."/>
            <person name="Ovreas L."/>
            <person name="Rohde M."/>
            <person name="Galperin M.Y."/>
            <person name="Jogler C."/>
        </authorList>
    </citation>
    <scope>NUCLEOTIDE SEQUENCE [LARGE SCALE GENOMIC DNA]</scope>
    <source>
        <strain evidence="5 6">Poly51</strain>
    </source>
</reference>
<keyword evidence="5" id="KW-0396">Initiation factor</keyword>
<dbReference type="GO" id="GO:0006417">
    <property type="term" value="P:regulation of translation"/>
    <property type="evidence" value="ECO:0007669"/>
    <property type="project" value="UniProtKB-KW"/>
</dbReference>
<sequence length="128" mass="13333">MTRLFAGTAFDIPPECDLCGKVESDCQCTDKQKADAAAAAQVKADRLLPGEQTAVVRVEKRKGGRQVTVVTGLAAKANDLSALLAALQSSCGSGGTVKAKEDLAELQGDHAAEVRKSLAEMGFRVTAK</sequence>
<evidence type="ECO:0000256" key="2">
    <source>
        <dbReference type="ARBA" id="ARBA00022845"/>
    </source>
</evidence>
<feature type="domain" description="SUI1" evidence="4">
    <location>
        <begin position="54"/>
        <end position="122"/>
    </location>
</feature>
<keyword evidence="6" id="KW-1185">Reference proteome</keyword>
<dbReference type="SUPFAM" id="SSF55159">
    <property type="entry name" value="eIF1-like"/>
    <property type="match status" value="1"/>
</dbReference>
<dbReference type="Proteomes" id="UP000318288">
    <property type="component" value="Unassembled WGS sequence"/>
</dbReference>
<name>A0A5C6FFV2_9BACT</name>
<dbReference type="InterPro" id="IPR001950">
    <property type="entry name" value="SUI1"/>
</dbReference>
<dbReference type="CDD" id="cd11567">
    <property type="entry name" value="YciH_like"/>
    <property type="match status" value="1"/>
</dbReference>
<organism evidence="5 6">
    <name type="scientific">Rubripirellula tenax</name>
    <dbReference type="NCBI Taxonomy" id="2528015"/>
    <lineage>
        <taxon>Bacteria</taxon>
        <taxon>Pseudomonadati</taxon>
        <taxon>Planctomycetota</taxon>
        <taxon>Planctomycetia</taxon>
        <taxon>Pirellulales</taxon>
        <taxon>Pirellulaceae</taxon>
        <taxon>Rubripirellula</taxon>
    </lineage>
</organism>
<evidence type="ECO:0000256" key="1">
    <source>
        <dbReference type="ARBA" id="ARBA00005422"/>
    </source>
</evidence>
<gene>
    <name evidence="5" type="ORF">Poly51_06770</name>
</gene>
<dbReference type="PANTHER" id="PTHR12789:SF0">
    <property type="entry name" value="DENSITY-REGULATED PROTEIN"/>
    <property type="match status" value="1"/>
</dbReference>
<dbReference type="OrthoDB" id="9792915at2"/>
<evidence type="ECO:0000313" key="6">
    <source>
        <dbReference type="Proteomes" id="UP000318288"/>
    </source>
</evidence>
<dbReference type="InterPro" id="IPR050318">
    <property type="entry name" value="DENR/SUI1_TIF"/>
</dbReference>
<dbReference type="Pfam" id="PF01253">
    <property type="entry name" value="SUI1"/>
    <property type="match status" value="1"/>
</dbReference>
<evidence type="ECO:0000256" key="3">
    <source>
        <dbReference type="ARBA" id="ARBA00022917"/>
    </source>
</evidence>
<proteinExistence type="inferred from homology"/>
<dbReference type="AlphaFoldDB" id="A0A5C6FFV2"/>
<comment type="caution">
    <text evidence="5">The sequence shown here is derived from an EMBL/GenBank/DDBJ whole genome shotgun (WGS) entry which is preliminary data.</text>
</comment>